<protein>
    <submittedName>
        <fullName evidence="1">Electron transport complex subunit RsxC</fullName>
    </submittedName>
</protein>
<gene>
    <name evidence="1" type="primary">rsxC</name>
    <name evidence="1" type="ORF">E5358_02920</name>
</gene>
<proteinExistence type="predicted"/>
<reference evidence="1" key="1">
    <citation type="submission" date="2019-04" db="EMBL/GenBank/DDBJ databases">
        <title>Microbes associate with the intestines of laboratory mice.</title>
        <authorList>
            <person name="Navarre W."/>
            <person name="Wong E."/>
            <person name="Huang K."/>
            <person name="Tropini C."/>
            <person name="Ng K."/>
            <person name="Yu B."/>
        </authorList>
    </citation>
    <scope>NUCLEOTIDE SEQUENCE</scope>
    <source>
        <strain evidence="1">NM73_A23</strain>
    </source>
</reference>
<dbReference type="EMBL" id="SRZC01000003">
    <property type="protein sequence ID" value="TGX83616.1"/>
    <property type="molecule type" value="Genomic_DNA"/>
</dbReference>
<comment type="caution">
    <text evidence="1">The sequence shown here is derived from an EMBL/GenBank/DDBJ whole genome shotgun (WGS) entry which is preliminary data.</text>
</comment>
<keyword evidence="2" id="KW-1185">Reference proteome</keyword>
<evidence type="ECO:0000313" key="1">
    <source>
        <dbReference type="EMBL" id="TGX83616.1"/>
    </source>
</evidence>
<evidence type="ECO:0000313" key="2">
    <source>
        <dbReference type="Proteomes" id="UP000308886"/>
    </source>
</evidence>
<dbReference type="Proteomes" id="UP000308886">
    <property type="component" value="Unassembled WGS sequence"/>
</dbReference>
<name>A0AC61QU09_9BACT</name>
<sequence>MKVRTFRLGGVHPEENKLSNDAVTKPAPLPKQAVLLMTQHIGAPAKPVVKEGDKVKVGTLIAEAGGFVSAPVHSSVSGTVIKVGEAVDAVGANRPAVYIKVEGDEWEPTIDRSDKLETLEAHPELTPEEIVNRIKNAGIVGMGGACFPTFIKLCPPPTATAECIIINGVECEPYITSDYRLMLEKADELIEGVKILMKGAKVNQGYIGIEENKPAAIKLIAEKIAEKNITNIEVVPLAKKYPQGGEKQLVDAVIRRQVPAPPAIPVNVGAIVQNAATAYAVYEAVMKNKPLFERYTTVTGKQIKTPSNYLVRMGTSFQELIDLCGGMPAGDNKVLAGGPMMGRAVNTLDVTVGKGQNCITVLTDADAKRKEIDPCIRCAKCVGACPMGLEPYLLATCSSKKMWDKVEAEMITSCIECGSCQFTCPSHRPLLDNIRVGKSTVMGIIRSRNAAPAPAPAKSGSAPAPAGKGTAKPMSTADKPFVPTSIPTVKPANKPVNLPAGCKPADMKSLKSI</sequence>
<organism evidence="1 2">
    <name type="scientific">Palleniella muris</name>
    <dbReference type="NCBI Taxonomy" id="3038145"/>
    <lineage>
        <taxon>Bacteria</taxon>
        <taxon>Pseudomonadati</taxon>
        <taxon>Bacteroidota</taxon>
        <taxon>Bacteroidia</taxon>
        <taxon>Bacteroidales</taxon>
        <taxon>Prevotellaceae</taxon>
        <taxon>Palleniella</taxon>
    </lineage>
</organism>
<accession>A0AC61QU09</accession>